<dbReference type="Proteomes" id="UP001164748">
    <property type="component" value="Chromosome"/>
</dbReference>
<evidence type="ECO:0000313" key="1">
    <source>
        <dbReference type="EMBL" id="WBA07720.1"/>
    </source>
</evidence>
<dbReference type="EMBL" id="CP114588">
    <property type="protein sequence ID" value="WBA07720.1"/>
    <property type="molecule type" value="Genomic_DNA"/>
</dbReference>
<evidence type="ECO:0000313" key="2">
    <source>
        <dbReference type="Proteomes" id="UP001164748"/>
    </source>
</evidence>
<dbReference type="Pfam" id="PF06097">
    <property type="entry name" value="DUF945"/>
    <property type="match status" value="1"/>
</dbReference>
<protein>
    <submittedName>
        <fullName evidence="1">DUF945 family protein</fullName>
    </submittedName>
</protein>
<name>A0AA47KIU7_9GAMM</name>
<dbReference type="InterPro" id="IPR010352">
    <property type="entry name" value="DUF945"/>
</dbReference>
<gene>
    <name evidence="1" type="ORF">N8M53_07550</name>
</gene>
<reference evidence="1" key="1">
    <citation type="submission" date="2022-09" db="EMBL/GenBank/DDBJ databases">
        <authorList>
            <person name="Li Z.-J."/>
        </authorList>
    </citation>
    <scope>NUCLEOTIDE SEQUENCE</scope>
    <source>
        <strain evidence="1">TGB11</strain>
    </source>
</reference>
<dbReference type="AlphaFoldDB" id="A0AA47KIU7"/>
<proteinExistence type="predicted"/>
<dbReference type="PROSITE" id="PS51257">
    <property type="entry name" value="PROKAR_LIPOPROTEIN"/>
    <property type="match status" value="1"/>
</dbReference>
<organism evidence="1 2">
    <name type="scientific">Salinivibrio kushneri</name>
    <dbReference type="NCBI Taxonomy" id="1908198"/>
    <lineage>
        <taxon>Bacteria</taxon>
        <taxon>Pseudomonadati</taxon>
        <taxon>Pseudomonadota</taxon>
        <taxon>Gammaproteobacteria</taxon>
        <taxon>Vibrionales</taxon>
        <taxon>Vibrionaceae</taxon>
        <taxon>Salinivibrio</taxon>
    </lineage>
</organism>
<sequence length="431" mass="46220">MFLGKYGAIAGGLAIVACWPFATGQIAQSMYEREVDQRSTPEFTLEQQTYDRGYLSSQAVTQVVFKGETKAILAQSGLPVSYEIASEISHGVFGVSSNNTLVMTPELQAITQKAWPGNPTPIRLKLDTLMTGASDYHLTVAPFSLSEASSNLTASELSLQGEIDRKGHVNAAFSLPALAFNDDSGQQLKVDSVSGSGSGYLQDGLWIGEQSLSLEQAYFSDVSGQSLKLDDVKLEIGNKLVASESTSTRELNNTNQLTVGTIALPNNTQWRNLVVALDASHLDYSAMSQIALLSSQWQEGSAPVSMEAFDQALVQLLQAGLSIDLSPASLTVPEGDISVDMHVDVKDSEPTGVFNLQQLVNQVSGDLDVSVPNGVLTQSPWQAKIQDLTKAGFVTQTDENTVLTAKIEGNQIITSDGTAIPLVQFVMFMLM</sequence>
<accession>A0AA47KIU7</accession>
<dbReference type="RefSeq" id="WP_269578334.1">
    <property type="nucleotide sequence ID" value="NZ_CP114588.1"/>
</dbReference>